<proteinExistence type="inferred from homology"/>
<dbReference type="OrthoDB" id="421993at2759"/>
<dbReference type="PANTHER" id="PTHR11895">
    <property type="entry name" value="TRANSAMIDASE"/>
    <property type="match status" value="1"/>
</dbReference>
<dbReference type="AlphaFoldDB" id="A0A6P8IB56"/>
<feature type="domain" description="Amidase" evidence="2">
    <location>
        <begin position="2"/>
        <end position="386"/>
    </location>
</feature>
<gene>
    <name evidence="4 5" type="primary">LOC116298326</name>
</gene>
<organism evidence="3 4">
    <name type="scientific">Actinia tenebrosa</name>
    <name type="common">Australian red waratah sea anemone</name>
    <dbReference type="NCBI Taxonomy" id="6105"/>
    <lineage>
        <taxon>Eukaryota</taxon>
        <taxon>Metazoa</taxon>
        <taxon>Cnidaria</taxon>
        <taxon>Anthozoa</taxon>
        <taxon>Hexacorallia</taxon>
        <taxon>Actiniaria</taxon>
        <taxon>Actiniidae</taxon>
        <taxon>Actinia</taxon>
    </lineage>
</organism>
<evidence type="ECO:0000313" key="4">
    <source>
        <dbReference type="RefSeq" id="XP_031562592.1"/>
    </source>
</evidence>
<dbReference type="RefSeq" id="XP_031562594.1">
    <property type="nucleotide sequence ID" value="XM_031706734.1"/>
</dbReference>
<evidence type="ECO:0000256" key="1">
    <source>
        <dbReference type="ARBA" id="ARBA00009199"/>
    </source>
</evidence>
<dbReference type="SUPFAM" id="SSF75304">
    <property type="entry name" value="Amidase signature (AS) enzymes"/>
    <property type="match status" value="1"/>
</dbReference>
<evidence type="ECO:0000259" key="2">
    <source>
        <dbReference type="Pfam" id="PF01425"/>
    </source>
</evidence>
<dbReference type="InterPro" id="IPR020556">
    <property type="entry name" value="Amidase_CS"/>
</dbReference>
<name>A0A6P8IB56_ACTTE</name>
<evidence type="ECO:0000313" key="3">
    <source>
        <dbReference type="Proteomes" id="UP000515163"/>
    </source>
</evidence>
<dbReference type="PANTHER" id="PTHR11895:SF170">
    <property type="entry name" value="AMIDASE"/>
    <property type="match status" value="1"/>
</dbReference>
<dbReference type="InterPro" id="IPR036928">
    <property type="entry name" value="AS_sf"/>
</dbReference>
<evidence type="ECO:0000313" key="5">
    <source>
        <dbReference type="RefSeq" id="XP_031562594.1"/>
    </source>
</evidence>
<dbReference type="InterPro" id="IPR023631">
    <property type="entry name" value="Amidase_dom"/>
</dbReference>
<dbReference type="KEGG" id="aten:116298326"/>
<sequence>MMNGSRTLEGFIPDIDATVIIRVLDQGGRILGKATCENFCRSGASFTSATGPVLNPVDRTRMSGGSSSGCAAVVATGEVDMAIGGDQGGSIRIPSAACGIVGLKPTFGLVPYTGISSMEATLDHTGPMARTVYDTALLLEAIAGYDDNLDPRQPQGLKVPAYTKQLTGDIKGLRIGLVKEGFDPTFEPDVNQLVKQSAERLGEVGAVVEEVSIPWHLDGKNICTGIFMEGCDRTMFDGYGAGTSARTYYDTHAQQAMARGMKSHPNDHPPTVTMPRLIARYLHEDYHGIFYSKSQNLSRELRKAYDETFDKFDVIIMPTIPKKAPKVPKPNPSLAEFLEAAFGLNPNTRPFNVTGHPSLTINAGFSEGLPVGMMITGKMFDESTVLNVAYAYEKLRDGV</sequence>
<keyword evidence="3" id="KW-1185">Reference proteome</keyword>
<dbReference type="Gene3D" id="3.90.1300.10">
    <property type="entry name" value="Amidase signature (AS) domain"/>
    <property type="match status" value="1"/>
</dbReference>
<accession>A0A6P8IB56</accession>
<comment type="similarity">
    <text evidence="1">Belongs to the amidase family.</text>
</comment>
<dbReference type="NCBIfam" id="NF005565">
    <property type="entry name" value="PRK07235.1"/>
    <property type="match status" value="1"/>
</dbReference>
<dbReference type="PROSITE" id="PS00571">
    <property type="entry name" value="AMIDASES"/>
    <property type="match status" value="1"/>
</dbReference>
<protein>
    <submittedName>
        <fullName evidence="4">Uncharacterized protein LOC116298326 isoform X1</fullName>
    </submittedName>
    <submittedName>
        <fullName evidence="5">Uncharacterized protein LOC116298326 isoform X2</fullName>
    </submittedName>
</protein>
<dbReference type="RefSeq" id="XP_031562592.1">
    <property type="nucleotide sequence ID" value="XM_031706732.1"/>
</dbReference>
<reference evidence="4 5" key="1">
    <citation type="submission" date="2025-04" db="UniProtKB">
        <authorList>
            <consortium name="RefSeq"/>
        </authorList>
    </citation>
    <scope>IDENTIFICATION</scope>
    <source>
        <tissue evidence="4 5">Tentacle</tissue>
    </source>
</reference>
<dbReference type="GO" id="GO:0003824">
    <property type="term" value="F:catalytic activity"/>
    <property type="evidence" value="ECO:0007669"/>
    <property type="project" value="InterPro"/>
</dbReference>
<dbReference type="GeneID" id="116298326"/>
<dbReference type="Pfam" id="PF01425">
    <property type="entry name" value="Amidase"/>
    <property type="match status" value="1"/>
</dbReference>
<dbReference type="InterPro" id="IPR000120">
    <property type="entry name" value="Amidase"/>
</dbReference>
<dbReference type="Proteomes" id="UP000515163">
    <property type="component" value="Unplaced"/>
</dbReference>